<sequence length="149" mass="17553">MNFQNTVKSGPFLRKMSYRFLIGKTFSENSSSHLTIRSSSVLIFSKTRFYHGCFIIRLLESQPFTSLSKDMQHLPMFPEFWNPFLLKLLRKGILTRKYTPIKNYDHLPKEIHFGLYREATRGNPKYFLTYGNEKEAARVQDELRPNGAH</sequence>
<reference evidence="1 2" key="1">
    <citation type="submission" date="2019-06" db="EMBL/GenBank/DDBJ databases">
        <title>WGS assembly of Gossypium darwinii.</title>
        <authorList>
            <person name="Chen Z.J."/>
            <person name="Sreedasyam A."/>
            <person name="Ando A."/>
            <person name="Song Q."/>
            <person name="De L."/>
            <person name="Hulse-Kemp A."/>
            <person name="Ding M."/>
            <person name="Ye W."/>
            <person name="Kirkbride R."/>
            <person name="Jenkins J."/>
            <person name="Plott C."/>
            <person name="Lovell J."/>
            <person name="Lin Y.-M."/>
            <person name="Vaughn R."/>
            <person name="Liu B."/>
            <person name="Li W."/>
            <person name="Simpson S."/>
            <person name="Scheffler B."/>
            <person name="Saski C."/>
            <person name="Grover C."/>
            <person name="Hu G."/>
            <person name="Conover J."/>
            <person name="Carlson J."/>
            <person name="Shu S."/>
            <person name="Boston L."/>
            <person name="Williams M."/>
            <person name="Peterson D."/>
            <person name="Mcgee K."/>
            <person name="Jones D."/>
            <person name="Wendel J."/>
            <person name="Stelly D."/>
            <person name="Grimwood J."/>
            <person name="Schmutz J."/>
        </authorList>
    </citation>
    <scope>NUCLEOTIDE SEQUENCE [LARGE SCALE GENOMIC DNA]</scope>
    <source>
        <strain evidence="1">1808015.09</strain>
    </source>
</reference>
<dbReference type="PANTHER" id="PTHR46701">
    <property type="entry name" value="GLYCOSYLTRANSFERASE-LIKE KOBITO 1"/>
    <property type="match status" value="1"/>
</dbReference>
<protein>
    <submittedName>
        <fullName evidence="1">Uncharacterized protein</fullName>
    </submittedName>
</protein>
<organism evidence="1 2">
    <name type="scientific">Gossypium darwinii</name>
    <name type="common">Darwin's cotton</name>
    <name type="synonym">Gossypium barbadense var. darwinii</name>
    <dbReference type="NCBI Taxonomy" id="34276"/>
    <lineage>
        <taxon>Eukaryota</taxon>
        <taxon>Viridiplantae</taxon>
        <taxon>Streptophyta</taxon>
        <taxon>Embryophyta</taxon>
        <taxon>Tracheophyta</taxon>
        <taxon>Spermatophyta</taxon>
        <taxon>Magnoliopsida</taxon>
        <taxon>eudicotyledons</taxon>
        <taxon>Gunneridae</taxon>
        <taxon>Pentapetalae</taxon>
        <taxon>rosids</taxon>
        <taxon>malvids</taxon>
        <taxon>Malvales</taxon>
        <taxon>Malvaceae</taxon>
        <taxon>Malvoideae</taxon>
        <taxon>Gossypium</taxon>
    </lineage>
</organism>
<dbReference type="GO" id="GO:0009737">
    <property type="term" value="P:response to abscisic acid"/>
    <property type="evidence" value="ECO:0007669"/>
    <property type="project" value="InterPro"/>
</dbReference>
<dbReference type="GO" id="GO:0030244">
    <property type="term" value="P:cellulose biosynthetic process"/>
    <property type="evidence" value="ECO:0007669"/>
    <property type="project" value="InterPro"/>
</dbReference>
<name>A0A5D2FBV7_GOSDA</name>
<keyword evidence="2" id="KW-1185">Reference proteome</keyword>
<evidence type="ECO:0000313" key="1">
    <source>
        <dbReference type="EMBL" id="TYH02783.1"/>
    </source>
</evidence>
<accession>A0A5D2FBV7</accession>
<dbReference type="InterPro" id="IPR044224">
    <property type="entry name" value="KOBITO1-like"/>
</dbReference>
<proteinExistence type="predicted"/>
<dbReference type="AlphaFoldDB" id="A0A5D2FBV7"/>
<dbReference type="Proteomes" id="UP000323506">
    <property type="component" value="Chromosome A09"/>
</dbReference>
<dbReference type="EMBL" id="CM017696">
    <property type="protein sequence ID" value="TYH02783.1"/>
    <property type="molecule type" value="Genomic_DNA"/>
</dbReference>
<dbReference type="PANTHER" id="PTHR46701:SF7">
    <property type="entry name" value="GLYCOSYLTRANSFERASE-LIKE KOBITO 1"/>
    <property type="match status" value="1"/>
</dbReference>
<gene>
    <name evidence="1" type="ORF">ES288_A09G168000v1</name>
</gene>
<evidence type="ECO:0000313" key="2">
    <source>
        <dbReference type="Proteomes" id="UP000323506"/>
    </source>
</evidence>